<dbReference type="OMA" id="PRYQMHM"/>
<feature type="compositionally biased region" description="Pro residues" evidence="1">
    <location>
        <begin position="1"/>
        <end position="38"/>
    </location>
</feature>
<dbReference type="KEGG" id="lgi:LOTGIDRAFT_154623"/>
<feature type="non-terminal residue" evidence="2">
    <location>
        <position position="1"/>
    </location>
</feature>
<sequence length="201" mass="21280">PMGPMGMPPNMPPGMPPNMGPMGMPPRPPSQGVPPRPLFPSAVQSQPPNLMGNSSIGMSKPTFPAAASVSSSATITGAPMIKKPESSSGLTSKLMHPDEDISLEEYRASLPRYKKTPGVSMTTQPPTMVTVSQMQPMMLAQAGMMAGANPRMRPPMSQAPMMGGLPTTMANQMSMAPGNRFNMPFNNAMRGTGRMMQGGRY</sequence>
<proteinExistence type="predicted"/>
<name>V3ZWX4_LOTGI</name>
<dbReference type="HOGENOM" id="CLU_1363403_0_0_1"/>
<accession>V3ZWX4</accession>
<dbReference type="RefSeq" id="XP_009062082.1">
    <property type="nucleotide sequence ID" value="XM_009063834.1"/>
</dbReference>
<dbReference type="AlphaFoldDB" id="V3ZWX4"/>
<evidence type="ECO:0000313" key="3">
    <source>
        <dbReference type="Proteomes" id="UP000030746"/>
    </source>
</evidence>
<gene>
    <name evidence="2" type="ORF">LOTGIDRAFT_154623</name>
</gene>
<keyword evidence="3" id="KW-1185">Reference proteome</keyword>
<organism evidence="2 3">
    <name type="scientific">Lottia gigantea</name>
    <name type="common">Giant owl limpet</name>
    <dbReference type="NCBI Taxonomy" id="225164"/>
    <lineage>
        <taxon>Eukaryota</taxon>
        <taxon>Metazoa</taxon>
        <taxon>Spiralia</taxon>
        <taxon>Lophotrochozoa</taxon>
        <taxon>Mollusca</taxon>
        <taxon>Gastropoda</taxon>
        <taxon>Patellogastropoda</taxon>
        <taxon>Lottioidea</taxon>
        <taxon>Lottiidae</taxon>
        <taxon>Lottia</taxon>
    </lineage>
</organism>
<feature type="compositionally biased region" description="Polar residues" evidence="1">
    <location>
        <begin position="42"/>
        <end position="57"/>
    </location>
</feature>
<dbReference type="CTD" id="20236350"/>
<evidence type="ECO:0000256" key="1">
    <source>
        <dbReference type="SAM" id="MobiDB-lite"/>
    </source>
</evidence>
<dbReference type="GeneID" id="20236350"/>
<dbReference type="Proteomes" id="UP000030746">
    <property type="component" value="Unassembled WGS sequence"/>
</dbReference>
<dbReference type="STRING" id="225164.V3ZWX4"/>
<feature type="region of interest" description="Disordered" evidence="1">
    <location>
        <begin position="72"/>
        <end position="94"/>
    </location>
</feature>
<evidence type="ECO:0000313" key="2">
    <source>
        <dbReference type="EMBL" id="ESO87130.1"/>
    </source>
</evidence>
<protein>
    <submittedName>
        <fullName evidence="2">Uncharacterized protein</fullName>
    </submittedName>
</protein>
<reference evidence="2 3" key="1">
    <citation type="journal article" date="2013" name="Nature">
        <title>Insights into bilaterian evolution from three spiralian genomes.</title>
        <authorList>
            <person name="Simakov O."/>
            <person name="Marletaz F."/>
            <person name="Cho S.J."/>
            <person name="Edsinger-Gonzales E."/>
            <person name="Havlak P."/>
            <person name="Hellsten U."/>
            <person name="Kuo D.H."/>
            <person name="Larsson T."/>
            <person name="Lv J."/>
            <person name="Arendt D."/>
            <person name="Savage R."/>
            <person name="Osoegawa K."/>
            <person name="de Jong P."/>
            <person name="Grimwood J."/>
            <person name="Chapman J.A."/>
            <person name="Shapiro H."/>
            <person name="Aerts A."/>
            <person name="Otillar R.P."/>
            <person name="Terry A.Y."/>
            <person name="Boore J.L."/>
            <person name="Grigoriev I.V."/>
            <person name="Lindberg D.R."/>
            <person name="Seaver E.C."/>
            <person name="Weisblat D.A."/>
            <person name="Putnam N.H."/>
            <person name="Rokhsar D.S."/>
        </authorList>
    </citation>
    <scope>NUCLEOTIDE SEQUENCE [LARGE SCALE GENOMIC DNA]</scope>
</reference>
<dbReference type="OrthoDB" id="1306014at2759"/>
<feature type="region of interest" description="Disordered" evidence="1">
    <location>
        <begin position="1"/>
        <end position="57"/>
    </location>
</feature>
<dbReference type="EMBL" id="KB202953">
    <property type="protein sequence ID" value="ESO87130.1"/>
    <property type="molecule type" value="Genomic_DNA"/>
</dbReference>